<dbReference type="Gene3D" id="1.10.10.10">
    <property type="entry name" value="Winged helix-like DNA-binding domain superfamily/Winged helix DNA-binding domain"/>
    <property type="match status" value="1"/>
</dbReference>
<dbReference type="Pfam" id="PF00027">
    <property type="entry name" value="cNMP_binding"/>
    <property type="match status" value="1"/>
</dbReference>
<dbReference type="Gene3D" id="2.60.120.10">
    <property type="entry name" value="Jelly Rolls"/>
    <property type="match status" value="1"/>
</dbReference>
<keyword evidence="3" id="KW-0804">Transcription</keyword>
<dbReference type="GO" id="GO:0003677">
    <property type="term" value="F:DNA binding"/>
    <property type="evidence" value="ECO:0007669"/>
    <property type="project" value="UniProtKB-KW"/>
</dbReference>
<dbReference type="KEGG" id="mch:Mchl_5361"/>
<dbReference type="PANTHER" id="PTHR24567">
    <property type="entry name" value="CRP FAMILY TRANSCRIPTIONAL REGULATORY PROTEIN"/>
    <property type="match status" value="1"/>
</dbReference>
<evidence type="ECO:0000256" key="1">
    <source>
        <dbReference type="ARBA" id="ARBA00023015"/>
    </source>
</evidence>
<protein>
    <submittedName>
        <fullName evidence="5">Transcriptional regulator, Crp/Fnr family</fullName>
    </submittedName>
</protein>
<keyword evidence="1" id="KW-0805">Transcription regulation</keyword>
<organism evidence="5 6">
    <name type="scientific">Methylorubrum extorquens (strain CM4 / NCIMB 13688)</name>
    <name type="common">Methylobacterium extorquens</name>
    <dbReference type="NCBI Taxonomy" id="440085"/>
    <lineage>
        <taxon>Bacteria</taxon>
        <taxon>Pseudomonadati</taxon>
        <taxon>Pseudomonadota</taxon>
        <taxon>Alphaproteobacteria</taxon>
        <taxon>Hyphomicrobiales</taxon>
        <taxon>Methylobacteriaceae</taxon>
        <taxon>Methylorubrum</taxon>
    </lineage>
</organism>
<dbReference type="InterPro" id="IPR018490">
    <property type="entry name" value="cNMP-bd_dom_sf"/>
</dbReference>
<dbReference type="InterPro" id="IPR036388">
    <property type="entry name" value="WH-like_DNA-bd_sf"/>
</dbReference>
<evidence type="ECO:0000259" key="4">
    <source>
        <dbReference type="PROSITE" id="PS51063"/>
    </source>
</evidence>
<dbReference type="SUPFAM" id="SSF46785">
    <property type="entry name" value="Winged helix' DNA-binding domain"/>
    <property type="match status" value="1"/>
</dbReference>
<dbReference type="InterPro" id="IPR050397">
    <property type="entry name" value="Env_Response_Regulators"/>
</dbReference>
<dbReference type="Proteomes" id="UP000002385">
    <property type="component" value="Chromosome"/>
</dbReference>
<gene>
    <name evidence="5" type="ordered locus">Mchl_5361</name>
</gene>
<evidence type="ECO:0000256" key="3">
    <source>
        <dbReference type="ARBA" id="ARBA00023163"/>
    </source>
</evidence>
<dbReference type="EMBL" id="CP001298">
    <property type="protein sequence ID" value="ACK86121.1"/>
    <property type="molecule type" value="Genomic_DNA"/>
</dbReference>
<dbReference type="InterPro" id="IPR000595">
    <property type="entry name" value="cNMP-bd_dom"/>
</dbReference>
<reference evidence="6" key="1">
    <citation type="submission" date="2008-12" db="EMBL/GenBank/DDBJ databases">
        <title>Complete sequence of chromosome of Methylobacterium chloromethanicum CM4.</title>
        <authorList>
            <consortium name="US DOE Joint Genome Institute"/>
            <person name="Lucas S."/>
            <person name="Copeland A."/>
            <person name="Lapidus A."/>
            <person name="Glavina del Rio T."/>
            <person name="Dalin E."/>
            <person name="Tice H."/>
            <person name="Bruce D."/>
            <person name="Goodwin L."/>
            <person name="Pitluck S."/>
            <person name="Chertkov O."/>
            <person name="Brettin T."/>
            <person name="Detter J.C."/>
            <person name="Han C."/>
            <person name="Larimer F."/>
            <person name="Land M."/>
            <person name="Hauser L."/>
            <person name="Kyrpides N."/>
            <person name="Mikhailova N."/>
            <person name="Marx C."/>
            <person name="Richardson P."/>
        </authorList>
    </citation>
    <scope>NUCLEOTIDE SEQUENCE [LARGE SCALE GENOMIC DNA]</scope>
    <source>
        <strain evidence="6">CM4 / NCIMB 13688</strain>
    </source>
</reference>
<reference evidence="5 6" key="2">
    <citation type="journal article" date="2012" name="J. Bacteriol.">
        <title>Complete genome sequences of six strains of the genus Methylobacterium.</title>
        <authorList>
            <person name="Marx C.J."/>
            <person name="Bringel F."/>
            <person name="Chistoserdova L."/>
            <person name="Moulin L."/>
            <person name="Farhan Ul Haque M."/>
            <person name="Fleischman D.E."/>
            <person name="Gruffaz C."/>
            <person name="Jourand P."/>
            <person name="Knief C."/>
            <person name="Lee M.C."/>
            <person name="Muller E.E."/>
            <person name="Nadalig T."/>
            <person name="Peyraud R."/>
            <person name="Roselli S."/>
            <person name="Russ L."/>
            <person name="Goodwin L.A."/>
            <person name="Ivanova N."/>
            <person name="Kyrpides N."/>
            <person name="Lajus A."/>
            <person name="Land M.L."/>
            <person name="Medigue C."/>
            <person name="Mikhailova N."/>
            <person name="Nolan M."/>
            <person name="Woyke T."/>
            <person name="Stolyar S."/>
            <person name="Vorholt J.A."/>
            <person name="Vuilleumier S."/>
        </authorList>
    </citation>
    <scope>NUCLEOTIDE SEQUENCE [LARGE SCALE GENOMIC DNA]</scope>
    <source>
        <strain evidence="6">CM4 / NCIMB 13688</strain>
    </source>
</reference>
<feature type="domain" description="HTH crp-type" evidence="4">
    <location>
        <begin position="195"/>
        <end position="269"/>
    </location>
</feature>
<dbReference type="InterPro" id="IPR036390">
    <property type="entry name" value="WH_DNA-bd_sf"/>
</dbReference>
<dbReference type="Pfam" id="PF13545">
    <property type="entry name" value="HTH_Crp_2"/>
    <property type="match status" value="1"/>
</dbReference>
<dbReference type="GO" id="GO:0003700">
    <property type="term" value="F:DNA-binding transcription factor activity"/>
    <property type="evidence" value="ECO:0007669"/>
    <property type="project" value="TreeGrafter"/>
</dbReference>
<proteinExistence type="predicted"/>
<evidence type="ECO:0000313" key="6">
    <source>
        <dbReference type="Proteomes" id="UP000002385"/>
    </source>
</evidence>
<keyword evidence="2" id="KW-0238">DNA-binding</keyword>
<evidence type="ECO:0000256" key="2">
    <source>
        <dbReference type="ARBA" id="ARBA00023125"/>
    </source>
</evidence>
<dbReference type="InterPro" id="IPR012318">
    <property type="entry name" value="HTH_CRP"/>
</dbReference>
<dbReference type="InterPro" id="IPR014710">
    <property type="entry name" value="RmlC-like_jellyroll"/>
</dbReference>
<dbReference type="PROSITE" id="PS51063">
    <property type="entry name" value="HTH_CRP_2"/>
    <property type="match status" value="1"/>
</dbReference>
<dbReference type="SUPFAM" id="SSF51206">
    <property type="entry name" value="cAMP-binding domain-like"/>
    <property type="match status" value="1"/>
</dbReference>
<dbReference type="HOGENOM" id="CLU_075053_0_0_5"/>
<dbReference type="SMART" id="SM00419">
    <property type="entry name" value="HTH_CRP"/>
    <property type="match status" value="1"/>
</dbReference>
<dbReference type="AlphaFoldDB" id="B7KWP4"/>
<dbReference type="GO" id="GO:0005829">
    <property type="term" value="C:cytosol"/>
    <property type="evidence" value="ECO:0007669"/>
    <property type="project" value="TreeGrafter"/>
</dbReference>
<accession>B7KWP4</accession>
<dbReference type="PANTHER" id="PTHR24567:SF68">
    <property type="entry name" value="DNA-BINDING TRANSCRIPTIONAL DUAL REGULATOR CRP"/>
    <property type="match status" value="1"/>
</dbReference>
<sequence length="299" mass="33173">MRQKRSDCLMTSPLVAASGRAPLDEVGTVASQAFGPVFSETVQSARMEQPLRDPLARKLATYVDLTPGDLRDLEEWAANGRRFAAQTPLLHQSDVPESAILVLDGFACRYKFLTNGRRQITAYLLPGDLFELDLDFRLPLDCAVGTLTACQLAFIPRADYEDLIGRRPRIARALQMVRLTEAATLREWITNLGSRSGPERLAHFLCEMLLRLRTAGLAPGNQYSFPITQADLADTLGMSCVHINRVLQKLRRDGLIELSGRRLTILKPEGLRLLAEYDASYLEPAAVPLRPSAIDKLTA</sequence>
<dbReference type="CDD" id="cd00038">
    <property type="entry name" value="CAP_ED"/>
    <property type="match status" value="1"/>
</dbReference>
<evidence type="ECO:0000313" key="5">
    <source>
        <dbReference type="EMBL" id="ACK86121.1"/>
    </source>
</evidence>
<name>B7KWP4_METC4</name>